<proteinExistence type="predicted"/>
<evidence type="ECO:0000313" key="1">
    <source>
        <dbReference type="EMBL" id="GER02702.1"/>
    </source>
</evidence>
<dbReference type="EMBL" id="BKCN01000001">
    <property type="protein sequence ID" value="GER02702.1"/>
    <property type="molecule type" value="Genomic_DNA"/>
</dbReference>
<reference evidence="1 2" key="1">
    <citation type="submission" date="2019-09" db="EMBL/GenBank/DDBJ databases">
        <title>NBRP : Genome information of microbial organism related human and environment.</title>
        <authorList>
            <person name="Hattori M."/>
            <person name="Oshima K."/>
            <person name="Inaba H."/>
            <person name="Suda W."/>
            <person name="Sakamoto M."/>
            <person name="Iino T."/>
            <person name="Kitahara M."/>
            <person name="Oshida Y."/>
            <person name="Iida T."/>
            <person name="Kudo T."/>
            <person name="Itoh T."/>
            <person name="Ohkuma M."/>
        </authorList>
    </citation>
    <scope>NUCLEOTIDE SEQUENCE [LARGE SCALE GENOMIC DNA]</scope>
    <source>
        <strain evidence="1 2">Q-1</strain>
    </source>
</reference>
<organism evidence="1 2">
    <name type="scientific">Iodidimonas nitroreducens</name>
    <dbReference type="NCBI Taxonomy" id="1236968"/>
    <lineage>
        <taxon>Bacteria</taxon>
        <taxon>Pseudomonadati</taxon>
        <taxon>Pseudomonadota</taxon>
        <taxon>Alphaproteobacteria</taxon>
        <taxon>Iodidimonadales</taxon>
        <taxon>Iodidimonadaceae</taxon>
        <taxon>Iodidimonas</taxon>
    </lineage>
</organism>
<keyword evidence="2" id="KW-1185">Reference proteome</keyword>
<gene>
    <name evidence="1" type="ORF">JCM17846_03840</name>
</gene>
<evidence type="ECO:0000313" key="2">
    <source>
        <dbReference type="Proteomes" id="UP000324996"/>
    </source>
</evidence>
<dbReference type="Proteomes" id="UP000324996">
    <property type="component" value="Unassembled WGS sequence"/>
</dbReference>
<dbReference type="InterPro" id="IPR010982">
    <property type="entry name" value="Lambda_DNA-bd_dom_sf"/>
</dbReference>
<dbReference type="GO" id="GO:0003677">
    <property type="term" value="F:DNA binding"/>
    <property type="evidence" value="ECO:0007669"/>
    <property type="project" value="InterPro"/>
</dbReference>
<protein>
    <submittedName>
        <fullName evidence="1">Uncharacterized protein</fullName>
    </submittedName>
</protein>
<dbReference type="Pfam" id="PF13560">
    <property type="entry name" value="HTH_31"/>
    <property type="match status" value="1"/>
</dbReference>
<dbReference type="SUPFAM" id="SSF47413">
    <property type="entry name" value="lambda repressor-like DNA-binding domains"/>
    <property type="match status" value="1"/>
</dbReference>
<dbReference type="Gene3D" id="1.10.260.40">
    <property type="entry name" value="lambda repressor-like DNA-binding domains"/>
    <property type="match status" value="1"/>
</dbReference>
<dbReference type="AlphaFoldDB" id="A0A5A7N351"/>
<name>A0A5A7N351_9PROT</name>
<sequence>MNANGFSHATTFSMIIAQLLALECQNKGLTLKDFFEKSGISQPTWSRIMRGQSKMSLEDLKNGCDSLELQMSMIIDRAETIAKQLPKEDVKIVNPKDIQADQNNGDLTKFVLASAALAFLISKLMK</sequence>
<accession>A0A5A7N351</accession>
<dbReference type="InterPro" id="IPR001387">
    <property type="entry name" value="Cro/C1-type_HTH"/>
</dbReference>
<comment type="caution">
    <text evidence="1">The sequence shown here is derived from an EMBL/GenBank/DDBJ whole genome shotgun (WGS) entry which is preliminary data.</text>
</comment>
<dbReference type="CDD" id="cd00093">
    <property type="entry name" value="HTH_XRE"/>
    <property type="match status" value="1"/>
</dbReference>